<keyword evidence="2 3" id="KW-0819">tRNA processing</keyword>
<dbReference type="AlphaFoldDB" id="A0A0H2RZV0"/>
<dbReference type="PANTHER" id="PTHR20882:SF14">
    <property type="entry name" value="CYTOPLASMIC TRNA 2-THIOLATION PROTEIN 2"/>
    <property type="match status" value="1"/>
</dbReference>
<evidence type="ECO:0000256" key="2">
    <source>
        <dbReference type="ARBA" id="ARBA00022694"/>
    </source>
</evidence>
<dbReference type="SUPFAM" id="SSF52402">
    <property type="entry name" value="Adenine nucleotide alpha hydrolases-like"/>
    <property type="match status" value="1"/>
</dbReference>
<protein>
    <recommendedName>
        <fullName evidence="3">Cytoplasmic tRNA 2-thiolation protein 2</fullName>
    </recommendedName>
</protein>
<dbReference type="GO" id="GO:0032447">
    <property type="term" value="P:protein urmylation"/>
    <property type="evidence" value="ECO:0007669"/>
    <property type="project" value="UniProtKB-UniRule"/>
</dbReference>
<comment type="function">
    <text evidence="3">Plays a central role in 2-thiolation of mcm(5)S(2)U at tRNA wobble positions of tRNA(Lys), tRNA(Glu) and tRNA(Gln). May act by forming a heterodimer with NCS6 that ligates sulfur from thiocarboxylated URM1 onto the uridine of tRNAs at wobble position. Prior mcm(5) tRNA modification by the elongator complex is required for 2-thiolation. May also be involved in protein urmylation.</text>
</comment>
<dbReference type="STRING" id="27342.A0A0H2RZV0"/>
<dbReference type="GO" id="GO:0005829">
    <property type="term" value="C:cytosol"/>
    <property type="evidence" value="ECO:0007669"/>
    <property type="project" value="TreeGrafter"/>
</dbReference>
<dbReference type="Gene3D" id="3.40.50.620">
    <property type="entry name" value="HUPs"/>
    <property type="match status" value="1"/>
</dbReference>
<dbReference type="OrthoDB" id="25129at2759"/>
<comment type="pathway">
    <text evidence="3">tRNA modification; 5-methoxycarbonylmethyl-2-thiouridine-tRNA biosynthesis.</text>
</comment>
<gene>
    <name evidence="3" type="primary">NCS2</name>
    <name evidence="3" type="synonym">CTU2</name>
    <name evidence="4" type="ORF">SCHPADRAFT_919621</name>
</gene>
<dbReference type="Pfam" id="PF10288">
    <property type="entry name" value="CTU2"/>
    <property type="match status" value="1"/>
</dbReference>
<dbReference type="GO" id="GO:0016783">
    <property type="term" value="F:sulfurtransferase activity"/>
    <property type="evidence" value="ECO:0007669"/>
    <property type="project" value="TreeGrafter"/>
</dbReference>
<keyword evidence="5" id="KW-1185">Reference proteome</keyword>
<keyword evidence="1 3" id="KW-0963">Cytoplasm</keyword>
<dbReference type="Proteomes" id="UP000053477">
    <property type="component" value="Unassembled WGS sequence"/>
</dbReference>
<dbReference type="HAMAP" id="MF_03054">
    <property type="entry name" value="CTU2"/>
    <property type="match status" value="1"/>
</dbReference>
<dbReference type="PANTHER" id="PTHR20882">
    <property type="entry name" value="CYTOPLASMIC TRNA 2-THIOLATION PROTEIN 2"/>
    <property type="match status" value="1"/>
</dbReference>
<comment type="subcellular location">
    <subcellularLocation>
        <location evidence="3">Cytoplasm</location>
    </subcellularLocation>
</comment>
<organism evidence="4 5">
    <name type="scientific">Schizopora paradoxa</name>
    <dbReference type="NCBI Taxonomy" id="27342"/>
    <lineage>
        <taxon>Eukaryota</taxon>
        <taxon>Fungi</taxon>
        <taxon>Dikarya</taxon>
        <taxon>Basidiomycota</taxon>
        <taxon>Agaricomycotina</taxon>
        <taxon>Agaricomycetes</taxon>
        <taxon>Hymenochaetales</taxon>
        <taxon>Schizoporaceae</taxon>
        <taxon>Schizopora</taxon>
    </lineage>
</organism>
<evidence type="ECO:0000256" key="1">
    <source>
        <dbReference type="ARBA" id="ARBA00022490"/>
    </source>
</evidence>
<proteinExistence type="inferred from homology"/>
<dbReference type="FunCoup" id="A0A0H2RZV0">
    <property type="interactions" value="230"/>
</dbReference>
<reference evidence="4 5" key="1">
    <citation type="submission" date="2015-04" db="EMBL/GenBank/DDBJ databases">
        <title>Complete genome sequence of Schizopora paradoxa KUC8140, a cosmopolitan wood degrader in East Asia.</title>
        <authorList>
            <consortium name="DOE Joint Genome Institute"/>
            <person name="Min B."/>
            <person name="Park H."/>
            <person name="Jang Y."/>
            <person name="Kim J.-J."/>
            <person name="Kim K.H."/>
            <person name="Pangilinan J."/>
            <person name="Lipzen A."/>
            <person name="Riley R."/>
            <person name="Grigoriev I.V."/>
            <person name="Spatafora J.W."/>
            <person name="Choi I.-G."/>
        </authorList>
    </citation>
    <scope>NUCLEOTIDE SEQUENCE [LARGE SCALE GENOMIC DNA]</scope>
    <source>
        <strain evidence="4 5">KUC8140</strain>
    </source>
</reference>
<dbReference type="InterPro" id="IPR019407">
    <property type="entry name" value="CTU2"/>
</dbReference>
<dbReference type="UniPathway" id="UPA00988"/>
<dbReference type="InParanoid" id="A0A0H2RZV0"/>
<dbReference type="GO" id="GO:0002143">
    <property type="term" value="P:tRNA wobble position uridine thiolation"/>
    <property type="evidence" value="ECO:0007669"/>
    <property type="project" value="TreeGrafter"/>
</dbReference>
<dbReference type="GO" id="GO:0000049">
    <property type="term" value="F:tRNA binding"/>
    <property type="evidence" value="ECO:0007669"/>
    <property type="project" value="InterPro"/>
</dbReference>
<evidence type="ECO:0000256" key="3">
    <source>
        <dbReference type="HAMAP-Rule" id="MF_03054"/>
    </source>
</evidence>
<dbReference type="GO" id="GO:0016779">
    <property type="term" value="F:nucleotidyltransferase activity"/>
    <property type="evidence" value="ECO:0007669"/>
    <property type="project" value="UniProtKB-UniRule"/>
</dbReference>
<evidence type="ECO:0000313" key="5">
    <source>
        <dbReference type="Proteomes" id="UP000053477"/>
    </source>
</evidence>
<comment type="similarity">
    <text evidence="3">Belongs to the CTU2/NCS2 family.</text>
</comment>
<evidence type="ECO:0000313" key="4">
    <source>
        <dbReference type="EMBL" id="KLO17147.1"/>
    </source>
</evidence>
<dbReference type="InterPro" id="IPR014729">
    <property type="entry name" value="Rossmann-like_a/b/a_fold"/>
</dbReference>
<accession>A0A0H2RZV0</accession>
<dbReference type="EMBL" id="KQ085908">
    <property type="protein sequence ID" value="KLO17147.1"/>
    <property type="molecule type" value="Genomic_DNA"/>
</dbReference>
<sequence>MSSCGNPATDPDALMERRAKFDKTTDCIKCKVERGSIVVRHAVYCKNCFFAVVTHKFRRSLEHPSDRMASDARQAASSSRTKSSLVGFSGGLGSTVLLDAVDRFYFPHEDLKKGGKAHPRNKKTSVKVHMCYVEMCNAFTGITDRTSDITDACKDYENLELHICRLEDAFDPNWWSKFHPLGTNIIPSSSIRLDDEALPFTQSIESSSDPVSNLRKYLTSLPTPTAVQSAIKTMVRVILLYTARFLRCSQVILGTSLTSLSINLISSIAQGGGFNVPEESYEEWTASSVDFSAQPTTIRVIRPLRDIGMKECSAWAWWRNLLIIGKEKLPINERQSIGGLTEEFIIGLEKDYPSTVSAIARTCAKVNPKDEATSRCAVCQRPHPSGALDWKARISIRSLSGDESSSVTDSNTHGDRASGLAPDLCYACYSHFVSRSSKSIAIQGDSAIPLPTWVSNSSSRKVSLERLKESIGEYLLEE</sequence>
<name>A0A0H2RZV0_9AGAM</name>